<feature type="coiled-coil region" evidence="14">
    <location>
        <begin position="209"/>
        <end position="236"/>
    </location>
</feature>
<dbReference type="EMBL" id="VSWD01000005">
    <property type="protein sequence ID" value="KAK3102765.1"/>
    <property type="molecule type" value="Genomic_DNA"/>
</dbReference>
<dbReference type="PROSITE" id="PS50011">
    <property type="entry name" value="PROTEIN_KINASE_DOM"/>
    <property type="match status" value="1"/>
</dbReference>
<feature type="binding site" evidence="12">
    <location>
        <position position="207"/>
    </location>
    <ligand>
        <name>ATP</name>
        <dbReference type="ChEBI" id="CHEBI:30616"/>
    </ligand>
</feature>
<dbReference type="GO" id="GO:0035556">
    <property type="term" value="P:intracellular signal transduction"/>
    <property type="evidence" value="ECO:0007669"/>
    <property type="project" value="UniProtKB-ARBA"/>
</dbReference>
<keyword evidence="18" id="KW-1185">Reference proteome</keyword>
<keyword evidence="7 12" id="KW-0067">ATP-binding</keyword>
<comment type="caution">
    <text evidence="17">The sequence shown here is derived from an EMBL/GenBank/DDBJ whole genome shotgun (WGS) entry which is preliminary data.</text>
</comment>
<dbReference type="SMART" id="SM00220">
    <property type="entry name" value="S_TKc"/>
    <property type="match status" value="1"/>
</dbReference>
<keyword evidence="5 12" id="KW-0547">Nucleotide-binding</keyword>
<comment type="catalytic activity">
    <reaction evidence="9">
        <text>L-seryl-[protein] + ATP = O-phospho-L-seryl-[protein] + ADP + H(+)</text>
        <dbReference type="Rhea" id="RHEA:17989"/>
        <dbReference type="Rhea" id="RHEA-COMP:9863"/>
        <dbReference type="Rhea" id="RHEA-COMP:11604"/>
        <dbReference type="ChEBI" id="CHEBI:15378"/>
        <dbReference type="ChEBI" id="CHEBI:29999"/>
        <dbReference type="ChEBI" id="CHEBI:30616"/>
        <dbReference type="ChEBI" id="CHEBI:83421"/>
        <dbReference type="ChEBI" id="CHEBI:456216"/>
        <dbReference type="EC" id="2.7.11.1"/>
    </reaction>
</comment>
<keyword evidence="14" id="KW-0175">Coiled coil</keyword>
<dbReference type="FunFam" id="1.10.510.10:FF:000331">
    <property type="entry name" value="Mitogen-activated protein kinase kinase kinase 19"/>
    <property type="match status" value="1"/>
</dbReference>
<evidence type="ECO:0000256" key="10">
    <source>
        <dbReference type="ARBA" id="ARBA00069016"/>
    </source>
</evidence>
<evidence type="ECO:0000256" key="14">
    <source>
        <dbReference type="SAM" id="Coils"/>
    </source>
</evidence>
<feature type="domain" description="Protein kinase" evidence="16">
    <location>
        <begin position="179"/>
        <end position="442"/>
    </location>
</feature>
<dbReference type="EC" id="2.7.11.1" evidence="2"/>
<dbReference type="CDD" id="cd06631">
    <property type="entry name" value="STKc_YSK4"/>
    <property type="match status" value="1"/>
</dbReference>
<feature type="compositionally biased region" description="Basic and acidic residues" evidence="15">
    <location>
        <begin position="84"/>
        <end position="106"/>
    </location>
</feature>
<evidence type="ECO:0000313" key="18">
    <source>
        <dbReference type="Proteomes" id="UP001186944"/>
    </source>
</evidence>
<evidence type="ECO:0000256" key="4">
    <source>
        <dbReference type="ARBA" id="ARBA00022679"/>
    </source>
</evidence>
<evidence type="ECO:0000256" key="3">
    <source>
        <dbReference type="ARBA" id="ARBA00022527"/>
    </source>
</evidence>
<reference evidence="17" key="1">
    <citation type="submission" date="2019-08" db="EMBL/GenBank/DDBJ databases">
        <title>The improved chromosome-level genome for the pearl oyster Pinctada fucata martensii using PacBio sequencing and Hi-C.</title>
        <authorList>
            <person name="Zheng Z."/>
        </authorList>
    </citation>
    <scope>NUCLEOTIDE SEQUENCE</scope>
    <source>
        <strain evidence="17">ZZ-2019</strain>
        <tissue evidence="17">Adductor muscle</tissue>
    </source>
</reference>
<evidence type="ECO:0000256" key="7">
    <source>
        <dbReference type="ARBA" id="ARBA00022840"/>
    </source>
</evidence>
<keyword evidence="6" id="KW-0418">Kinase</keyword>
<dbReference type="PANTHER" id="PTHR11584:SF369">
    <property type="entry name" value="MITOGEN-ACTIVATED PROTEIN KINASE KINASE KINASE 19-RELATED"/>
    <property type="match status" value="1"/>
</dbReference>
<dbReference type="Proteomes" id="UP001186944">
    <property type="component" value="Unassembled WGS sequence"/>
</dbReference>
<evidence type="ECO:0000256" key="5">
    <source>
        <dbReference type="ARBA" id="ARBA00022741"/>
    </source>
</evidence>
<keyword evidence="4" id="KW-0808">Transferase</keyword>
<evidence type="ECO:0000256" key="6">
    <source>
        <dbReference type="ARBA" id="ARBA00022777"/>
    </source>
</evidence>
<dbReference type="Gene3D" id="1.10.510.10">
    <property type="entry name" value="Transferase(Phosphotransferase) domain 1"/>
    <property type="match status" value="1"/>
</dbReference>
<gene>
    <name evidence="17" type="ORF">FSP39_013768</name>
</gene>
<name>A0AA89BZV5_PINIB</name>
<accession>A0AA89BZV5</accession>
<evidence type="ECO:0000256" key="15">
    <source>
        <dbReference type="SAM" id="MobiDB-lite"/>
    </source>
</evidence>
<comment type="similarity">
    <text evidence="1">Belongs to the protein kinase superfamily. STE Ser/Thr protein kinase family. STE20 subfamily.</text>
</comment>
<dbReference type="InterPro" id="IPR017441">
    <property type="entry name" value="Protein_kinase_ATP_BS"/>
</dbReference>
<evidence type="ECO:0000256" key="8">
    <source>
        <dbReference type="ARBA" id="ARBA00047899"/>
    </source>
</evidence>
<organism evidence="17 18">
    <name type="scientific">Pinctada imbricata</name>
    <name type="common">Atlantic pearl-oyster</name>
    <name type="synonym">Pinctada martensii</name>
    <dbReference type="NCBI Taxonomy" id="66713"/>
    <lineage>
        <taxon>Eukaryota</taxon>
        <taxon>Metazoa</taxon>
        <taxon>Spiralia</taxon>
        <taxon>Lophotrochozoa</taxon>
        <taxon>Mollusca</taxon>
        <taxon>Bivalvia</taxon>
        <taxon>Autobranchia</taxon>
        <taxon>Pteriomorphia</taxon>
        <taxon>Pterioida</taxon>
        <taxon>Pterioidea</taxon>
        <taxon>Pteriidae</taxon>
        <taxon>Pinctada</taxon>
    </lineage>
</organism>
<evidence type="ECO:0000256" key="2">
    <source>
        <dbReference type="ARBA" id="ARBA00012513"/>
    </source>
</evidence>
<feature type="compositionally biased region" description="Polar residues" evidence="15">
    <location>
        <begin position="113"/>
        <end position="122"/>
    </location>
</feature>
<feature type="region of interest" description="Disordered" evidence="15">
    <location>
        <begin position="35"/>
        <end position="123"/>
    </location>
</feature>
<comment type="catalytic activity">
    <reaction evidence="8">
        <text>L-threonyl-[protein] + ATP = O-phospho-L-threonyl-[protein] + ADP + H(+)</text>
        <dbReference type="Rhea" id="RHEA:46608"/>
        <dbReference type="Rhea" id="RHEA-COMP:11060"/>
        <dbReference type="Rhea" id="RHEA-COMP:11605"/>
        <dbReference type="ChEBI" id="CHEBI:15378"/>
        <dbReference type="ChEBI" id="CHEBI:30013"/>
        <dbReference type="ChEBI" id="CHEBI:30616"/>
        <dbReference type="ChEBI" id="CHEBI:61977"/>
        <dbReference type="ChEBI" id="CHEBI:456216"/>
        <dbReference type="EC" id="2.7.11.1"/>
    </reaction>
</comment>
<evidence type="ECO:0000256" key="11">
    <source>
        <dbReference type="ARBA" id="ARBA00080573"/>
    </source>
</evidence>
<keyword evidence="3 13" id="KW-0723">Serine/threonine-protein kinase</keyword>
<sequence>MDAGADKEKIKIMINVDNEARQIAKIMNSFKNMELYAGPGGSYKHNSRRPEISHGEPSSSKKPPFPRPGSGGPISKVRSAGRFTEIRGSRVEDSSSIRNSGQKEKVGPGFGLQHQTSNNSSGFPVGDIEEELVNALRCSSPENTTMVSDIDGQYESMSRSTSACTSISSQSNLEDTIQWKKGNVLGKGAFGTVWCGLTSEGQLIAVKQIELNTNDKDKAKREYEKVQEEVELLKTLNHKNIVGYLGTSLEEEDSVVSIFMQFVPGGSIASILARFGALDEAVFRRYTRQILEGVQYLHANDVIHRDIKGGNVMLMPNGIIKLIDFGCAKRLCINLSMGQSQILKSMKGTPYWMAPEVVNETGHGKKSDIWSIGCTIFEMATRKPPWSDMNPMAAIFAIGSDRAVPKLPSKFTQEAVDFVDACLTRDQNKRPSATQLLQHNFILKRKNSKK</sequence>
<proteinExistence type="inferred from homology"/>
<dbReference type="PROSITE" id="PS00107">
    <property type="entry name" value="PROTEIN_KINASE_ATP"/>
    <property type="match status" value="1"/>
</dbReference>
<dbReference type="InterPro" id="IPR000719">
    <property type="entry name" value="Prot_kinase_dom"/>
</dbReference>
<evidence type="ECO:0000256" key="1">
    <source>
        <dbReference type="ARBA" id="ARBA00008874"/>
    </source>
</evidence>
<dbReference type="GO" id="GO:0004674">
    <property type="term" value="F:protein serine/threonine kinase activity"/>
    <property type="evidence" value="ECO:0007669"/>
    <property type="project" value="UniProtKB-KW"/>
</dbReference>
<evidence type="ECO:0000313" key="17">
    <source>
        <dbReference type="EMBL" id="KAK3102765.1"/>
    </source>
</evidence>
<dbReference type="InterPro" id="IPR008271">
    <property type="entry name" value="Ser/Thr_kinase_AS"/>
</dbReference>
<dbReference type="SUPFAM" id="SSF56112">
    <property type="entry name" value="Protein kinase-like (PK-like)"/>
    <property type="match status" value="1"/>
</dbReference>
<evidence type="ECO:0000256" key="9">
    <source>
        <dbReference type="ARBA" id="ARBA00048679"/>
    </source>
</evidence>
<dbReference type="InterPro" id="IPR011009">
    <property type="entry name" value="Kinase-like_dom_sf"/>
</dbReference>
<dbReference type="AlphaFoldDB" id="A0AA89BZV5"/>
<dbReference type="PANTHER" id="PTHR11584">
    <property type="entry name" value="SERINE/THREONINE PROTEIN KINASE"/>
    <property type="match status" value="1"/>
</dbReference>
<evidence type="ECO:0000259" key="16">
    <source>
        <dbReference type="PROSITE" id="PS50011"/>
    </source>
</evidence>
<evidence type="ECO:0000256" key="12">
    <source>
        <dbReference type="PROSITE-ProRule" id="PRU10141"/>
    </source>
</evidence>
<dbReference type="GO" id="GO:0005524">
    <property type="term" value="F:ATP binding"/>
    <property type="evidence" value="ECO:0007669"/>
    <property type="project" value="UniProtKB-UniRule"/>
</dbReference>
<dbReference type="Pfam" id="PF00069">
    <property type="entry name" value="Pkinase"/>
    <property type="match status" value="1"/>
</dbReference>
<evidence type="ECO:0000256" key="13">
    <source>
        <dbReference type="RuleBase" id="RU000304"/>
    </source>
</evidence>
<protein>
    <recommendedName>
        <fullName evidence="10">Mitogen-activated protein kinase kinase kinase 19</fullName>
        <ecNumber evidence="2">2.7.11.1</ecNumber>
    </recommendedName>
    <alternativeName>
        <fullName evidence="11">SPS1/STE20-related protein kinase YSK4</fullName>
    </alternativeName>
</protein>
<dbReference type="PROSITE" id="PS00108">
    <property type="entry name" value="PROTEIN_KINASE_ST"/>
    <property type="match status" value="1"/>
</dbReference>